<feature type="transmembrane region" description="Helical" evidence="1">
    <location>
        <begin position="130"/>
        <end position="147"/>
    </location>
</feature>
<dbReference type="AlphaFoldDB" id="A0A176TFI0"/>
<keyword evidence="1" id="KW-1133">Transmembrane helix</keyword>
<feature type="transmembrane region" description="Helical" evidence="1">
    <location>
        <begin position="159"/>
        <end position="179"/>
    </location>
</feature>
<keyword evidence="1" id="KW-0472">Membrane</keyword>
<protein>
    <submittedName>
        <fullName evidence="2">Uncharacterized protein</fullName>
    </submittedName>
</protein>
<sequence length="227" mass="27107">MELTKEQIQYIDHRLENEGVKYWDIRIEMLDHVISNVEENLIPENSEYEFKEKVQTAFVTLGWKENFNGGGLDGSDKDALKNVNKEYRKLFFQGFVNFFKSFKNLGFLLCFVMIYYIVSNNINYTIFKRISLVLFLLPMLFFLFYSIKIWSKKYGKSIHLNYGIFYFSFAFMMLNLPIQLLKYTTQNNQKLFTILLIPIYFIATYIGFKVYQKAIAKVEKMRKELLS</sequence>
<name>A0A176TFI0_9FLAO</name>
<dbReference type="OrthoDB" id="1188278at2"/>
<comment type="caution">
    <text evidence="2">The sequence shown here is derived from an EMBL/GenBank/DDBJ whole genome shotgun (WGS) entry which is preliminary data.</text>
</comment>
<evidence type="ECO:0000313" key="3">
    <source>
        <dbReference type="Proteomes" id="UP000076923"/>
    </source>
</evidence>
<keyword evidence="1" id="KW-0812">Transmembrane</keyword>
<evidence type="ECO:0000256" key="1">
    <source>
        <dbReference type="SAM" id="Phobius"/>
    </source>
</evidence>
<evidence type="ECO:0000313" key="2">
    <source>
        <dbReference type="EMBL" id="OAD46303.1"/>
    </source>
</evidence>
<gene>
    <name evidence="2" type="ORF">LPB303_01855</name>
</gene>
<reference evidence="2 3" key="1">
    <citation type="submission" date="2016-02" db="EMBL/GenBank/DDBJ databases">
        <title>Draft genome sequence of Polaribacter atrinae KACC17473.</title>
        <authorList>
            <person name="Shin S.-K."/>
            <person name="Yi H."/>
        </authorList>
    </citation>
    <scope>NUCLEOTIDE SEQUENCE [LARGE SCALE GENOMIC DNA]</scope>
    <source>
        <strain evidence="2 3">KACC 17473</strain>
    </source>
</reference>
<feature type="transmembrane region" description="Helical" evidence="1">
    <location>
        <begin position="95"/>
        <end position="118"/>
    </location>
</feature>
<accession>A0A176TFI0</accession>
<dbReference type="EMBL" id="LVWE01000003">
    <property type="protein sequence ID" value="OAD46303.1"/>
    <property type="molecule type" value="Genomic_DNA"/>
</dbReference>
<proteinExistence type="predicted"/>
<keyword evidence="3" id="KW-1185">Reference proteome</keyword>
<dbReference type="RefSeq" id="WP_068447557.1">
    <property type="nucleotide sequence ID" value="NZ_CANKUV010000001.1"/>
</dbReference>
<feature type="transmembrane region" description="Helical" evidence="1">
    <location>
        <begin position="191"/>
        <end position="211"/>
    </location>
</feature>
<dbReference type="Proteomes" id="UP000076923">
    <property type="component" value="Unassembled WGS sequence"/>
</dbReference>
<dbReference type="STRING" id="1333662.LPB303_01855"/>
<organism evidence="2 3">
    <name type="scientific">Polaribacter atrinae</name>
    <dbReference type="NCBI Taxonomy" id="1333662"/>
    <lineage>
        <taxon>Bacteria</taxon>
        <taxon>Pseudomonadati</taxon>
        <taxon>Bacteroidota</taxon>
        <taxon>Flavobacteriia</taxon>
        <taxon>Flavobacteriales</taxon>
        <taxon>Flavobacteriaceae</taxon>
    </lineage>
</organism>